<protein>
    <submittedName>
        <fullName evidence="2">Uncharacterized protein</fullName>
    </submittedName>
</protein>
<name>A0A645DV15_9ZZZZ</name>
<dbReference type="EMBL" id="VSSQ01039985">
    <property type="protein sequence ID" value="MPM93139.1"/>
    <property type="molecule type" value="Genomic_DNA"/>
</dbReference>
<keyword evidence="1" id="KW-0812">Transmembrane</keyword>
<feature type="transmembrane region" description="Helical" evidence="1">
    <location>
        <begin position="21"/>
        <end position="41"/>
    </location>
</feature>
<gene>
    <name evidence="2" type="ORF">SDC9_140275</name>
</gene>
<accession>A0A645DV15</accession>
<proteinExistence type="predicted"/>
<reference evidence="2" key="1">
    <citation type="submission" date="2019-08" db="EMBL/GenBank/DDBJ databases">
        <authorList>
            <person name="Kucharzyk K."/>
            <person name="Murdoch R.W."/>
            <person name="Higgins S."/>
            <person name="Loffler F."/>
        </authorList>
    </citation>
    <scope>NUCLEOTIDE SEQUENCE</scope>
</reference>
<organism evidence="2">
    <name type="scientific">bioreactor metagenome</name>
    <dbReference type="NCBI Taxonomy" id="1076179"/>
    <lineage>
        <taxon>unclassified sequences</taxon>
        <taxon>metagenomes</taxon>
        <taxon>ecological metagenomes</taxon>
    </lineage>
</organism>
<evidence type="ECO:0000313" key="2">
    <source>
        <dbReference type="EMBL" id="MPM93139.1"/>
    </source>
</evidence>
<comment type="caution">
    <text evidence="2">The sequence shown here is derived from an EMBL/GenBank/DDBJ whole genome shotgun (WGS) entry which is preliminary data.</text>
</comment>
<feature type="transmembrane region" description="Helical" evidence="1">
    <location>
        <begin position="47"/>
        <end position="65"/>
    </location>
</feature>
<keyword evidence="1" id="KW-0472">Membrane</keyword>
<keyword evidence="1" id="KW-1133">Transmembrane helix</keyword>
<evidence type="ECO:0000256" key="1">
    <source>
        <dbReference type="SAM" id="Phobius"/>
    </source>
</evidence>
<dbReference type="AlphaFoldDB" id="A0A645DV15"/>
<sequence>MSAQVKLLTFGVLPSSDFGRVILSSLTSLAAIALLLASKLVPVTFQLLSTVGVIVPSLTFIIYSLTKSLTAEIGSAEESYTTCTPSPLNKPEASFNNWVFAL</sequence>